<comment type="caution">
    <text evidence="6">The sequence shown here is derived from an EMBL/GenBank/DDBJ whole genome shotgun (WGS) entry which is preliminary data.</text>
</comment>
<protein>
    <recommendedName>
        <fullName evidence="1">ADP-ribosyl cyclase/cyclic ADP-ribose hydrolase</fullName>
        <ecNumber evidence="1">3.2.2.6</ecNumber>
    </recommendedName>
</protein>
<dbReference type="PANTHER" id="PTHR32009:SF39">
    <property type="entry name" value="TIR DOMAIN-CONTAINING PROTEIN"/>
    <property type="match status" value="1"/>
</dbReference>
<dbReference type="GO" id="GO:0061809">
    <property type="term" value="F:NAD+ nucleosidase activity, cyclic ADP-ribose generating"/>
    <property type="evidence" value="ECO:0007669"/>
    <property type="project" value="UniProtKB-EC"/>
</dbReference>
<dbReference type="PROSITE" id="PS50104">
    <property type="entry name" value="TIR"/>
    <property type="match status" value="1"/>
</dbReference>
<evidence type="ECO:0000313" key="6">
    <source>
        <dbReference type="EMBL" id="RYQ97207.1"/>
    </source>
</evidence>
<name>A0A444Y5L8_ARAHY</name>
<evidence type="ECO:0000256" key="4">
    <source>
        <dbReference type="ARBA" id="ARBA00047304"/>
    </source>
</evidence>
<dbReference type="Pfam" id="PF01582">
    <property type="entry name" value="TIR"/>
    <property type="match status" value="1"/>
</dbReference>
<evidence type="ECO:0000256" key="2">
    <source>
        <dbReference type="ARBA" id="ARBA00022801"/>
    </source>
</evidence>
<evidence type="ECO:0000256" key="1">
    <source>
        <dbReference type="ARBA" id="ARBA00011982"/>
    </source>
</evidence>
<dbReference type="PANTHER" id="PTHR32009">
    <property type="entry name" value="TMV RESISTANCE PROTEIN N-LIKE"/>
    <property type="match status" value="1"/>
</dbReference>
<dbReference type="Gene3D" id="3.40.50.10140">
    <property type="entry name" value="Toll/interleukin-1 receptor homology (TIR) domain"/>
    <property type="match status" value="1"/>
</dbReference>
<evidence type="ECO:0000313" key="7">
    <source>
        <dbReference type="Proteomes" id="UP000289738"/>
    </source>
</evidence>
<gene>
    <name evidence="6" type="ORF">Ahy_B08g093227</name>
</gene>
<sequence length="71" mass="8011">MTRSSRKENSLRNASQLMEAIKHSRAAIVVFSSHYAASTWCLDEMAAIADRHRESTQLVIPVFYDVDPSDV</sequence>
<accession>A0A444Y5L8</accession>
<dbReference type="EMBL" id="SDMP01000018">
    <property type="protein sequence ID" value="RYQ97207.1"/>
    <property type="molecule type" value="Genomic_DNA"/>
</dbReference>
<reference evidence="6 7" key="1">
    <citation type="submission" date="2019-01" db="EMBL/GenBank/DDBJ databases">
        <title>Sequencing of cultivated peanut Arachis hypogaea provides insights into genome evolution and oil improvement.</title>
        <authorList>
            <person name="Chen X."/>
        </authorList>
    </citation>
    <scope>NUCLEOTIDE SEQUENCE [LARGE SCALE GENOMIC DNA]</scope>
    <source>
        <strain evidence="7">cv. Fuhuasheng</strain>
        <tissue evidence="6">Leaves</tissue>
    </source>
</reference>
<dbReference type="AlphaFoldDB" id="A0A444Y5L8"/>
<dbReference type="Proteomes" id="UP000289738">
    <property type="component" value="Chromosome B08"/>
</dbReference>
<evidence type="ECO:0000259" key="5">
    <source>
        <dbReference type="PROSITE" id="PS50104"/>
    </source>
</evidence>
<evidence type="ECO:0000256" key="3">
    <source>
        <dbReference type="ARBA" id="ARBA00023027"/>
    </source>
</evidence>
<keyword evidence="7" id="KW-1185">Reference proteome</keyword>
<keyword evidence="3" id="KW-0520">NAD</keyword>
<proteinExistence type="predicted"/>
<dbReference type="GO" id="GO:0007165">
    <property type="term" value="P:signal transduction"/>
    <property type="evidence" value="ECO:0007669"/>
    <property type="project" value="InterPro"/>
</dbReference>
<keyword evidence="2" id="KW-0378">Hydrolase</keyword>
<organism evidence="6 7">
    <name type="scientific">Arachis hypogaea</name>
    <name type="common">Peanut</name>
    <dbReference type="NCBI Taxonomy" id="3818"/>
    <lineage>
        <taxon>Eukaryota</taxon>
        <taxon>Viridiplantae</taxon>
        <taxon>Streptophyta</taxon>
        <taxon>Embryophyta</taxon>
        <taxon>Tracheophyta</taxon>
        <taxon>Spermatophyta</taxon>
        <taxon>Magnoliopsida</taxon>
        <taxon>eudicotyledons</taxon>
        <taxon>Gunneridae</taxon>
        <taxon>Pentapetalae</taxon>
        <taxon>rosids</taxon>
        <taxon>fabids</taxon>
        <taxon>Fabales</taxon>
        <taxon>Fabaceae</taxon>
        <taxon>Papilionoideae</taxon>
        <taxon>50 kb inversion clade</taxon>
        <taxon>dalbergioids sensu lato</taxon>
        <taxon>Dalbergieae</taxon>
        <taxon>Pterocarpus clade</taxon>
        <taxon>Arachis</taxon>
    </lineage>
</organism>
<dbReference type="InterPro" id="IPR035897">
    <property type="entry name" value="Toll_tir_struct_dom_sf"/>
</dbReference>
<feature type="domain" description="TIR" evidence="5">
    <location>
        <begin position="1"/>
        <end position="71"/>
    </location>
</feature>
<comment type="catalytic activity">
    <reaction evidence="4">
        <text>NAD(+) + H2O = ADP-D-ribose + nicotinamide + H(+)</text>
        <dbReference type="Rhea" id="RHEA:16301"/>
        <dbReference type="ChEBI" id="CHEBI:15377"/>
        <dbReference type="ChEBI" id="CHEBI:15378"/>
        <dbReference type="ChEBI" id="CHEBI:17154"/>
        <dbReference type="ChEBI" id="CHEBI:57540"/>
        <dbReference type="ChEBI" id="CHEBI:57967"/>
        <dbReference type="EC" id="3.2.2.6"/>
    </reaction>
    <physiologicalReaction direction="left-to-right" evidence="4">
        <dbReference type="Rhea" id="RHEA:16302"/>
    </physiologicalReaction>
</comment>
<dbReference type="EC" id="3.2.2.6" evidence="1"/>
<dbReference type="InterPro" id="IPR000157">
    <property type="entry name" value="TIR_dom"/>
</dbReference>
<dbReference type="SUPFAM" id="SSF52200">
    <property type="entry name" value="Toll/Interleukin receptor TIR domain"/>
    <property type="match status" value="1"/>
</dbReference>